<dbReference type="RefSeq" id="WP_238976456.1">
    <property type="nucleotide sequence ID" value="NZ_JABFUC010000004.1"/>
</dbReference>
<feature type="domain" description="BON" evidence="3">
    <location>
        <begin position="117"/>
        <end position="187"/>
    </location>
</feature>
<sequence>MIIKDNPNRHHGAIKWLAAALVALVALGWAAQVEAQDRGTPRSVSMPIEDRSVSVAVAINKGQVLEFPRPVRVVSVGNPEIADIVVMGSRQLYVLGKSTGTTNVVLWDQSERVEGALNVTVTHDLETLKSNLHQLLPGENIQVRSAQDGIVLSGQVSSAERLETALRLANRFAGGEGAVLNLMQVGGAQQVMLDVKVAEVSRSLVKRLEANFNVFNVGSSALRIGAVSGGASFPDAVFEGVEGLGGGRLPVFGGGTPIGPAVTEFAPATATIADTGIFASYQRGDYLLNLVLDAASREGVAKILAEPNLTTLTGQPAQFLAGGEFPIPVPQGNGQVAIEHKEFGVGLGFLPTVLDSGTINLKVDVSVSDLVPVNSLQVGVGSGVSAQFFIPALAKRSASSTVELANGQTIAIAGMLNESLRENVAKMPGLGELPVLGALFRSQEYVKEQTELVIFVTPRLARSFAQEQVRLPTGSFVPPSDLEFYLLGSFQPVEGSGGNPRSRNPRPSSFDLELMSSRPDGGTEGRFGHDL</sequence>
<dbReference type="Pfam" id="PF04972">
    <property type="entry name" value="BON"/>
    <property type="match status" value="1"/>
</dbReference>
<evidence type="ECO:0000313" key="5">
    <source>
        <dbReference type="Proteomes" id="UP000814385"/>
    </source>
</evidence>
<accession>A0ABS9P8A7</accession>
<gene>
    <name evidence="4" type="ORF">HOP52_05950</name>
</gene>
<evidence type="ECO:0000256" key="2">
    <source>
        <dbReference type="SAM" id="MobiDB-lite"/>
    </source>
</evidence>
<dbReference type="Pfam" id="PF13629">
    <property type="entry name" value="T2SS-T3SS_pil_N"/>
    <property type="match status" value="1"/>
</dbReference>
<dbReference type="EMBL" id="JABFUC010000004">
    <property type="protein sequence ID" value="MCG6657315.1"/>
    <property type="molecule type" value="Genomic_DNA"/>
</dbReference>
<dbReference type="PANTHER" id="PTHR30332">
    <property type="entry name" value="PROBABLE GENERAL SECRETION PATHWAY PROTEIN D"/>
    <property type="match status" value="1"/>
</dbReference>
<dbReference type="PRINTS" id="PR00811">
    <property type="entry name" value="BCTERIALGSPD"/>
</dbReference>
<comment type="caution">
    <text evidence="4">The sequence shown here is derived from an EMBL/GenBank/DDBJ whole genome shotgun (WGS) entry which is preliminary data.</text>
</comment>
<dbReference type="InterPro" id="IPR007055">
    <property type="entry name" value="BON_dom"/>
</dbReference>
<name>A0ABS9P8A7_9GAMM</name>
<evidence type="ECO:0000256" key="1">
    <source>
        <dbReference type="RuleBase" id="RU004003"/>
    </source>
</evidence>
<reference evidence="4 5" key="1">
    <citation type="submission" date="2020-05" db="EMBL/GenBank/DDBJ databases">
        <title>Comparative genomic analysis of denitrifying bacteria from Halomonas genus.</title>
        <authorList>
            <person name="Wang L."/>
            <person name="Shao Z."/>
        </authorList>
    </citation>
    <scope>NUCLEOTIDE SEQUENCE [LARGE SCALE GENOMIC DNA]</scope>
    <source>
        <strain evidence="4 5">A4</strain>
    </source>
</reference>
<dbReference type="InterPro" id="IPR004846">
    <property type="entry name" value="T2SS/T3SS_dom"/>
</dbReference>
<dbReference type="InterPro" id="IPR001775">
    <property type="entry name" value="GspD/PilQ"/>
</dbReference>
<evidence type="ECO:0000259" key="3">
    <source>
        <dbReference type="PROSITE" id="PS50914"/>
    </source>
</evidence>
<dbReference type="PROSITE" id="PS50914">
    <property type="entry name" value="BON"/>
    <property type="match status" value="1"/>
</dbReference>
<protein>
    <submittedName>
        <fullName evidence="4">Type II and III secretion system protein family protein</fullName>
    </submittedName>
</protein>
<comment type="similarity">
    <text evidence="1">Belongs to the bacterial secretin family.</text>
</comment>
<dbReference type="InterPro" id="IPR004845">
    <property type="entry name" value="T2SS_GspD_CS"/>
</dbReference>
<dbReference type="Proteomes" id="UP000814385">
    <property type="component" value="Unassembled WGS sequence"/>
</dbReference>
<dbReference type="InterPro" id="IPR032789">
    <property type="entry name" value="T2SS-T3SS_pil_N"/>
</dbReference>
<dbReference type="InterPro" id="IPR050810">
    <property type="entry name" value="Bact_Secretion_Sys_Channel"/>
</dbReference>
<dbReference type="PROSITE" id="PS00875">
    <property type="entry name" value="T2SP_D"/>
    <property type="match status" value="1"/>
</dbReference>
<organism evidence="4 5">
    <name type="scientific">Billgrantia campisalis</name>
    <dbReference type="NCBI Taxonomy" id="74661"/>
    <lineage>
        <taxon>Bacteria</taxon>
        <taxon>Pseudomonadati</taxon>
        <taxon>Pseudomonadota</taxon>
        <taxon>Gammaproteobacteria</taxon>
        <taxon>Oceanospirillales</taxon>
        <taxon>Halomonadaceae</taxon>
        <taxon>Billgrantia</taxon>
    </lineage>
</organism>
<evidence type="ECO:0000313" key="4">
    <source>
        <dbReference type="EMBL" id="MCG6657315.1"/>
    </source>
</evidence>
<dbReference type="Pfam" id="PF00263">
    <property type="entry name" value="Secretin"/>
    <property type="match status" value="1"/>
</dbReference>
<feature type="region of interest" description="Disordered" evidence="2">
    <location>
        <begin position="494"/>
        <end position="531"/>
    </location>
</feature>
<feature type="compositionally biased region" description="Basic and acidic residues" evidence="2">
    <location>
        <begin position="521"/>
        <end position="531"/>
    </location>
</feature>
<dbReference type="PANTHER" id="PTHR30332:SF17">
    <property type="entry name" value="TYPE IV PILIATION SYSTEM PROTEIN DR_0774-RELATED"/>
    <property type="match status" value="1"/>
</dbReference>
<proteinExistence type="inferred from homology"/>
<keyword evidence="5" id="KW-1185">Reference proteome</keyword>